<dbReference type="Proteomes" id="UP000632195">
    <property type="component" value="Unassembled WGS sequence"/>
</dbReference>
<dbReference type="RefSeq" id="WP_188680557.1">
    <property type="nucleotide sequence ID" value="NZ_BMNY01000001.1"/>
</dbReference>
<dbReference type="EMBL" id="BMNY01000001">
    <property type="protein sequence ID" value="GGM72461.1"/>
    <property type="molecule type" value="Genomic_DNA"/>
</dbReference>
<evidence type="ECO:0000313" key="1">
    <source>
        <dbReference type="EMBL" id="GGM72461.1"/>
    </source>
</evidence>
<reference evidence="1" key="2">
    <citation type="submission" date="2022-09" db="EMBL/GenBank/DDBJ databases">
        <authorList>
            <person name="Sun Q."/>
            <person name="Ohkuma M."/>
        </authorList>
    </citation>
    <scope>NUCLEOTIDE SEQUENCE</scope>
    <source>
        <strain evidence="1">JCM 13583</strain>
    </source>
</reference>
<evidence type="ECO:0000313" key="2">
    <source>
        <dbReference type="Proteomes" id="UP000632195"/>
    </source>
</evidence>
<sequence length="116" mass="13061">MTEGERGEGDTAGDELEGVVIRLTKEDVMLIELLRREEESVLDVVRRALSESLEYSILRKAFSSLDGGRAQGERAEKYVPKLEPGKPRNTLRDVVMEERKNLKEALESKWAEVGDG</sequence>
<gene>
    <name evidence="1" type="ORF">GCM10007108_08270</name>
</gene>
<dbReference type="AlphaFoldDB" id="A0AA37BR44"/>
<name>A0AA37BR44_9ARCH</name>
<comment type="caution">
    <text evidence="1">The sequence shown here is derived from an EMBL/GenBank/DDBJ whole genome shotgun (WGS) entry which is preliminary data.</text>
</comment>
<organism evidence="1 2">
    <name type="scientific">Thermogymnomonas acidicola</name>
    <dbReference type="NCBI Taxonomy" id="399579"/>
    <lineage>
        <taxon>Archaea</taxon>
        <taxon>Methanobacteriati</taxon>
        <taxon>Thermoplasmatota</taxon>
        <taxon>Thermoplasmata</taxon>
        <taxon>Thermoplasmatales</taxon>
        <taxon>Thermogymnomonas</taxon>
    </lineage>
</organism>
<protein>
    <submittedName>
        <fullName evidence="1">Uncharacterized protein</fullName>
    </submittedName>
</protein>
<keyword evidence="2" id="KW-1185">Reference proteome</keyword>
<proteinExistence type="predicted"/>
<reference evidence="1" key="1">
    <citation type="journal article" date="2014" name="Int. J. Syst. Evol. Microbiol.">
        <title>Complete genome sequence of Corynebacterium casei LMG S-19264T (=DSM 44701T), isolated from a smear-ripened cheese.</title>
        <authorList>
            <consortium name="US DOE Joint Genome Institute (JGI-PGF)"/>
            <person name="Walter F."/>
            <person name="Albersmeier A."/>
            <person name="Kalinowski J."/>
            <person name="Ruckert C."/>
        </authorList>
    </citation>
    <scope>NUCLEOTIDE SEQUENCE</scope>
    <source>
        <strain evidence="1">JCM 13583</strain>
    </source>
</reference>
<accession>A0AA37BR44</accession>